<sequence length="378" mass="42272">MARTVFFHVGLPKTGTTYLQTILWNNREELLRQGILLPGFGPRQHLWASGVVREEPDLTKRHADAPQAWDVLVDEATAHPGTAVVSHEFFAAASAEQAARAVAALRDAEVHVVLTARDTLSLVTARWQEFVKNGSTVPIDGYPVSEDTDPRDAWDWGSLDVADVLRRWSTAVPPERVHVLTLPKPTEPRETLWLRFAALLGIDTERCDASGSEANESLGVVEVELLRRVNADLTGFTKPLDRGVWIRGYLAQGKLVPRRGEKFWPSPERVDELRARGDRAVDEIAARGYDVIGDLEDLRTPTAVPERRHPSSVTDAELVDVASATIAAMLTDVRQLTQERDRARRSPGRGLDRLDQPKALVKKAARRARRLWRRPQTR</sequence>
<comment type="caution">
    <text evidence="2">The sequence shown here is derived from an EMBL/GenBank/DDBJ whole genome shotgun (WGS) entry which is preliminary data.</text>
</comment>
<evidence type="ECO:0000256" key="1">
    <source>
        <dbReference type="SAM" id="MobiDB-lite"/>
    </source>
</evidence>
<proteinExistence type="predicted"/>
<organism evidence="2 3">
    <name type="scientific">Nocardioides iriomotensis</name>
    <dbReference type="NCBI Taxonomy" id="715784"/>
    <lineage>
        <taxon>Bacteria</taxon>
        <taxon>Bacillati</taxon>
        <taxon>Actinomycetota</taxon>
        <taxon>Actinomycetes</taxon>
        <taxon>Propionibacteriales</taxon>
        <taxon>Nocardioidaceae</taxon>
        <taxon>Nocardioides</taxon>
    </lineage>
</organism>
<protein>
    <recommendedName>
        <fullName evidence="4">Sulfotransferase family protein</fullName>
    </recommendedName>
</protein>
<dbReference type="Proteomes" id="UP000291189">
    <property type="component" value="Unassembled WGS sequence"/>
</dbReference>
<evidence type="ECO:0000313" key="3">
    <source>
        <dbReference type="Proteomes" id="UP000291189"/>
    </source>
</evidence>
<evidence type="ECO:0000313" key="2">
    <source>
        <dbReference type="EMBL" id="RYU14119.1"/>
    </source>
</evidence>
<dbReference type="OrthoDB" id="5144031at2"/>
<dbReference type="EMBL" id="SDPU01000012">
    <property type="protein sequence ID" value="RYU14119.1"/>
    <property type="molecule type" value="Genomic_DNA"/>
</dbReference>
<feature type="compositionally biased region" description="Basic and acidic residues" evidence="1">
    <location>
        <begin position="337"/>
        <end position="356"/>
    </location>
</feature>
<gene>
    <name evidence="2" type="ORF">ETU37_04215</name>
</gene>
<dbReference type="AlphaFoldDB" id="A0A4Q5J8G5"/>
<reference evidence="2 3" key="1">
    <citation type="submission" date="2019-01" db="EMBL/GenBank/DDBJ databases">
        <title>Nocardioides guangzhouensis sp. nov., an actinobacterium isolated from soil.</title>
        <authorList>
            <person name="Fu Y."/>
            <person name="Cai Y."/>
            <person name="Lin Z."/>
            <person name="Chen P."/>
        </authorList>
    </citation>
    <scope>NUCLEOTIDE SEQUENCE [LARGE SCALE GENOMIC DNA]</scope>
    <source>
        <strain evidence="2 3">NBRC 105384</strain>
    </source>
</reference>
<dbReference type="InterPro" id="IPR027417">
    <property type="entry name" value="P-loop_NTPase"/>
</dbReference>
<dbReference type="SUPFAM" id="SSF52540">
    <property type="entry name" value="P-loop containing nucleoside triphosphate hydrolases"/>
    <property type="match status" value="1"/>
</dbReference>
<dbReference type="RefSeq" id="WP_129985636.1">
    <property type="nucleotide sequence ID" value="NZ_SDPU01000012.1"/>
</dbReference>
<dbReference type="Gene3D" id="3.40.50.300">
    <property type="entry name" value="P-loop containing nucleotide triphosphate hydrolases"/>
    <property type="match status" value="1"/>
</dbReference>
<name>A0A4Q5J8G5_9ACTN</name>
<evidence type="ECO:0008006" key="4">
    <source>
        <dbReference type="Google" id="ProtNLM"/>
    </source>
</evidence>
<accession>A0A4Q5J8G5</accession>
<feature type="region of interest" description="Disordered" evidence="1">
    <location>
        <begin position="337"/>
        <end position="359"/>
    </location>
</feature>
<keyword evidence="3" id="KW-1185">Reference proteome</keyword>